<dbReference type="InterPro" id="IPR046885">
    <property type="entry name" value="MnmA-like_C"/>
</dbReference>
<dbReference type="Proteomes" id="UP000003045">
    <property type="component" value="Unassembled WGS sequence"/>
</dbReference>
<dbReference type="GO" id="GO:0002143">
    <property type="term" value="P:tRNA wobble position uridine thiolation"/>
    <property type="evidence" value="ECO:0007669"/>
    <property type="project" value="TreeGrafter"/>
</dbReference>
<dbReference type="Gene3D" id="3.40.50.620">
    <property type="entry name" value="HUPs"/>
    <property type="match status" value="1"/>
</dbReference>
<name>E0QPG6_9ACTO</name>
<dbReference type="GO" id="GO:0008168">
    <property type="term" value="F:methyltransferase activity"/>
    <property type="evidence" value="ECO:0007669"/>
    <property type="project" value="UniProtKB-KW"/>
</dbReference>
<dbReference type="GO" id="GO:0032259">
    <property type="term" value="P:methylation"/>
    <property type="evidence" value="ECO:0007669"/>
    <property type="project" value="UniProtKB-KW"/>
</dbReference>
<dbReference type="NCBIfam" id="TIGR00420">
    <property type="entry name" value="trmU"/>
    <property type="match status" value="1"/>
</dbReference>
<comment type="catalytic activity">
    <reaction evidence="8 9">
        <text>S-sulfanyl-L-cysteinyl-[protein] + uridine(34) in tRNA + AH2 + ATP = 2-thiouridine(34) in tRNA + L-cysteinyl-[protein] + A + AMP + diphosphate + H(+)</text>
        <dbReference type="Rhea" id="RHEA:47032"/>
        <dbReference type="Rhea" id="RHEA-COMP:10131"/>
        <dbReference type="Rhea" id="RHEA-COMP:11726"/>
        <dbReference type="Rhea" id="RHEA-COMP:11727"/>
        <dbReference type="Rhea" id="RHEA-COMP:11728"/>
        <dbReference type="ChEBI" id="CHEBI:13193"/>
        <dbReference type="ChEBI" id="CHEBI:15378"/>
        <dbReference type="ChEBI" id="CHEBI:17499"/>
        <dbReference type="ChEBI" id="CHEBI:29950"/>
        <dbReference type="ChEBI" id="CHEBI:30616"/>
        <dbReference type="ChEBI" id="CHEBI:33019"/>
        <dbReference type="ChEBI" id="CHEBI:61963"/>
        <dbReference type="ChEBI" id="CHEBI:65315"/>
        <dbReference type="ChEBI" id="CHEBI:87170"/>
        <dbReference type="ChEBI" id="CHEBI:456215"/>
        <dbReference type="EC" id="2.8.1.13"/>
    </reaction>
</comment>
<keyword evidence="5 9" id="KW-0067">ATP-binding</keyword>
<dbReference type="Gene3D" id="2.40.30.10">
    <property type="entry name" value="Translation factors"/>
    <property type="match status" value="1"/>
</dbReference>
<dbReference type="Gene3D" id="2.30.30.280">
    <property type="entry name" value="Adenine nucleotide alpha hydrolases-like domains"/>
    <property type="match status" value="1"/>
</dbReference>
<feature type="binding site" evidence="9">
    <location>
        <position position="34"/>
    </location>
    <ligand>
        <name>ATP</name>
        <dbReference type="ChEBI" id="CHEBI:30616"/>
    </ligand>
</feature>
<dbReference type="HOGENOM" id="CLU_035188_0_2_11"/>
<reference evidence="12" key="1">
    <citation type="submission" date="2010-08" db="EMBL/GenBank/DDBJ databases">
        <authorList>
            <person name="Muzny D."/>
            <person name="Qin X."/>
            <person name="Deng J."/>
            <person name="Jiang H."/>
            <person name="Liu Y."/>
            <person name="Qu J."/>
            <person name="Song X.-Z."/>
            <person name="Zhang L."/>
            <person name="Thornton R."/>
            <person name="Coyle M."/>
            <person name="Francisco L."/>
            <person name="Jackson L."/>
            <person name="Javaid M."/>
            <person name="Korchina V."/>
            <person name="Kovar C."/>
            <person name="Mata R."/>
            <person name="Mathew T."/>
            <person name="Ngo R."/>
            <person name="Nguyen L."/>
            <person name="Nguyen N."/>
            <person name="Okwuonu G."/>
            <person name="Ongeri F."/>
            <person name="Pham C."/>
            <person name="Simmons D."/>
            <person name="Wilczek-Boney K."/>
            <person name="Hale W."/>
            <person name="Jakkamsetti A."/>
            <person name="Pham P."/>
            <person name="Ruth R."/>
            <person name="San Lucas F."/>
            <person name="Warren J."/>
            <person name="Zhang J."/>
            <person name="Zhao Z."/>
            <person name="Zhou C."/>
            <person name="Zhu D."/>
            <person name="Lee S."/>
            <person name="Bess C."/>
            <person name="Blankenburg K."/>
            <person name="Forbes L."/>
            <person name="Fu Q."/>
            <person name="Gubbala S."/>
            <person name="Hirani K."/>
            <person name="Jayaseelan J.C."/>
            <person name="Lara F."/>
            <person name="Munidasa M."/>
            <person name="Palculict T."/>
            <person name="Patil S."/>
            <person name="Pu L.-L."/>
            <person name="Saada N."/>
            <person name="Tang L."/>
            <person name="Weissenberger G."/>
            <person name="Zhu Y."/>
            <person name="Hemphill L."/>
            <person name="Shang Y."/>
            <person name="Youmans B."/>
            <person name="Ayvaz T."/>
            <person name="Ross M."/>
            <person name="Santibanez J."/>
            <person name="Aqrawi P."/>
            <person name="Gross S."/>
            <person name="Joshi V."/>
            <person name="Fowler G."/>
            <person name="Nazareth L."/>
            <person name="Reid J."/>
            <person name="Worley K."/>
            <person name="Petrosino J."/>
            <person name="Highlander S."/>
            <person name="Gibbs R."/>
        </authorList>
    </citation>
    <scope>NUCLEOTIDE SEQUENCE [LARGE SCALE GENOMIC DNA]</scope>
    <source>
        <strain evidence="12">ATCC 35239</strain>
    </source>
</reference>
<dbReference type="HAMAP" id="MF_00144">
    <property type="entry name" value="tRNA_thiouridyl_MnmA"/>
    <property type="match status" value="1"/>
</dbReference>
<comment type="subcellular location">
    <subcellularLocation>
        <location evidence="9">Cytoplasm</location>
    </subcellularLocation>
</comment>
<evidence type="ECO:0000256" key="5">
    <source>
        <dbReference type="ARBA" id="ARBA00022840"/>
    </source>
</evidence>
<feature type="disulfide bond" description="Alternate" evidence="9">
    <location>
        <begin position="102"/>
        <end position="199"/>
    </location>
</feature>
<dbReference type="Pfam" id="PF20258">
    <property type="entry name" value="tRNA_Me_trans_C"/>
    <property type="match status" value="1"/>
</dbReference>
<comment type="function">
    <text evidence="9">Catalyzes the 2-thiolation of uridine at the wobble position (U34) of tRNA, leading to the formation of s(2)U34.</text>
</comment>
<proteinExistence type="inferred from homology"/>
<dbReference type="RefSeq" id="WP_004016296.1">
    <property type="nucleotide sequence ID" value="NZ_GL405260.1"/>
</dbReference>
<feature type="active site" description="Cysteine persulfide intermediate" evidence="9">
    <location>
        <position position="199"/>
    </location>
</feature>
<keyword evidence="7 9" id="KW-1015">Disulfide bond</keyword>
<comment type="caution">
    <text evidence="9">Lacks conserved residue(s) required for the propagation of feature annotation.</text>
</comment>
<keyword evidence="12" id="KW-0489">Methyltransferase</keyword>
<dbReference type="InterPro" id="IPR004506">
    <property type="entry name" value="MnmA-like"/>
</dbReference>
<feature type="binding site" evidence="9">
    <location>
        <begin position="8"/>
        <end position="15"/>
    </location>
    <ligand>
        <name>ATP</name>
        <dbReference type="ChEBI" id="CHEBI:30616"/>
    </ligand>
</feature>
<dbReference type="Pfam" id="PF03054">
    <property type="entry name" value="tRNA_Me_trans"/>
    <property type="match status" value="1"/>
</dbReference>
<evidence type="ECO:0000313" key="12">
    <source>
        <dbReference type="EMBL" id="EFM46526.1"/>
    </source>
</evidence>
<evidence type="ECO:0000256" key="8">
    <source>
        <dbReference type="ARBA" id="ARBA00051542"/>
    </source>
</evidence>
<sequence>MSKKVIIGLSGGVDSAVAAARLLEQGYDVHAFFMKLEESDCDGEDNPTAQALADARKVAAYLGIPPEKFHVWELVDRFERGVITPFVEAYASGLTPNPCVRCNRVFKFGYVVERALREGFDYVATGHYACLDHIGDGFRLRRGASLEKDQSYVLAGARAEMLAHAIFPLFDVRDKAETRAEAQRRGLPVAHKRDSFDICFIHDGDTRGFLRGKLGGAQPGAIVDENGAVVGQHLGAFLYTVGQRRGLHLPRPHEDGQPRYVTGVDVNRNVVTVGPLETLDVHQIRCGRINWLVEPGFGRQLLTVSGQESREAPHETKETETPLTVQFRAHSHPEPATFKIDDQDRLTVIFPETATIRGVAPGQSLVIYHGNWVIAQAGITGTQSANPRQDTTES</sequence>
<dbReference type="AlphaFoldDB" id="E0QPG6"/>
<keyword evidence="2 9" id="KW-0808">Transferase</keyword>
<feature type="site" description="Interaction with tRNA" evidence="9">
    <location>
        <position position="363"/>
    </location>
</feature>
<feature type="site" description="Interaction with tRNA" evidence="9">
    <location>
        <position position="127"/>
    </location>
</feature>
<accession>E0QPG6</accession>
<feature type="domain" description="tRNA-specific 2-thiouridylase MnmA-like central" evidence="11">
    <location>
        <begin position="209"/>
        <end position="274"/>
    </location>
</feature>
<organism evidence="12 13">
    <name type="scientific">Mobiluncus mulieris ATCC 35239</name>
    <dbReference type="NCBI Taxonomy" id="871571"/>
    <lineage>
        <taxon>Bacteria</taxon>
        <taxon>Bacillati</taxon>
        <taxon>Actinomycetota</taxon>
        <taxon>Actinomycetes</taxon>
        <taxon>Actinomycetales</taxon>
        <taxon>Actinomycetaceae</taxon>
        <taxon>Mobiluncus</taxon>
    </lineage>
</organism>
<feature type="region of interest" description="Interaction with tRNA" evidence="9">
    <location>
        <begin position="148"/>
        <end position="150"/>
    </location>
</feature>
<dbReference type="EC" id="2.8.1.13" evidence="9"/>
<dbReference type="PANTHER" id="PTHR11933:SF5">
    <property type="entry name" value="MITOCHONDRIAL TRNA-SPECIFIC 2-THIOURIDYLASE 1"/>
    <property type="match status" value="1"/>
</dbReference>
<keyword evidence="6 9" id="KW-0694">RNA-binding</keyword>
<evidence type="ECO:0000313" key="13">
    <source>
        <dbReference type="Proteomes" id="UP000003045"/>
    </source>
</evidence>
<evidence type="ECO:0000256" key="4">
    <source>
        <dbReference type="ARBA" id="ARBA00022741"/>
    </source>
</evidence>
<keyword evidence="9" id="KW-0963">Cytoplasm</keyword>
<feature type="domain" description="tRNA-specific 2-thiouridylase MnmA-like C-terminal" evidence="10">
    <location>
        <begin position="318"/>
        <end position="374"/>
    </location>
</feature>
<evidence type="ECO:0000259" key="11">
    <source>
        <dbReference type="Pfam" id="PF20259"/>
    </source>
</evidence>
<evidence type="ECO:0000256" key="7">
    <source>
        <dbReference type="ARBA" id="ARBA00023157"/>
    </source>
</evidence>
<feature type="active site" description="Nucleophile" evidence="9">
    <location>
        <position position="102"/>
    </location>
</feature>
<dbReference type="InterPro" id="IPR014729">
    <property type="entry name" value="Rossmann-like_a/b/a_fold"/>
</dbReference>
<dbReference type="NCBIfam" id="NF001138">
    <property type="entry name" value="PRK00143.1"/>
    <property type="match status" value="1"/>
</dbReference>
<evidence type="ECO:0000256" key="2">
    <source>
        <dbReference type="ARBA" id="ARBA00022679"/>
    </source>
</evidence>
<dbReference type="GO" id="GO:0000049">
    <property type="term" value="F:tRNA binding"/>
    <property type="evidence" value="ECO:0007669"/>
    <property type="project" value="UniProtKB-KW"/>
</dbReference>
<dbReference type="PANTHER" id="PTHR11933">
    <property type="entry name" value="TRNA 5-METHYLAMINOMETHYL-2-THIOURIDYLATE -METHYLTRANSFERASE"/>
    <property type="match status" value="1"/>
</dbReference>
<evidence type="ECO:0000256" key="9">
    <source>
        <dbReference type="HAMAP-Rule" id="MF_00144"/>
    </source>
</evidence>
<dbReference type="EMBL" id="AEET01000018">
    <property type="protein sequence ID" value="EFM46526.1"/>
    <property type="molecule type" value="Genomic_DNA"/>
</dbReference>
<dbReference type="CDD" id="cd01998">
    <property type="entry name" value="MnmA_TRMU-like"/>
    <property type="match status" value="1"/>
</dbReference>
<evidence type="ECO:0000256" key="1">
    <source>
        <dbReference type="ARBA" id="ARBA00022555"/>
    </source>
</evidence>
<comment type="caution">
    <text evidence="12">The sequence shown here is derived from an EMBL/GenBank/DDBJ whole genome shotgun (WGS) entry which is preliminary data.</text>
</comment>
<keyword evidence="13" id="KW-1185">Reference proteome</keyword>
<keyword evidence="4 9" id="KW-0547">Nucleotide-binding</keyword>
<dbReference type="Pfam" id="PF20259">
    <property type="entry name" value="tRNA_Me_trans_M"/>
    <property type="match status" value="1"/>
</dbReference>
<keyword evidence="1 9" id="KW-0820">tRNA-binding</keyword>
<evidence type="ECO:0000256" key="3">
    <source>
        <dbReference type="ARBA" id="ARBA00022694"/>
    </source>
</evidence>
<gene>
    <name evidence="12" type="primary">trmU</name>
    <name evidence="9" type="synonym">mnmA</name>
    <name evidence="12" type="ORF">HMPREF0580_0781</name>
</gene>
<protein>
    <recommendedName>
        <fullName evidence="9">tRNA-specific 2-thiouridylase MnmA</fullName>
        <ecNumber evidence="9">2.8.1.13</ecNumber>
    </recommendedName>
</protein>
<comment type="similarity">
    <text evidence="9">Belongs to the MnmA/TRMU family.</text>
</comment>
<keyword evidence="3 9" id="KW-0819">tRNA processing</keyword>
<evidence type="ECO:0000259" key="10">
    <source>
        <dbReference type="Pfam" id="PF20258"/>
    </source>
</evidence>
<dbReference type="STRING" id="871571.HMPREF0580_0781"/>
<feature type="binding site" evidence="9">
    <location>
        <position position="126"/>
    </location>
    <ligand>
        <name>ATP</name>
        <dbReference type="ChEBI" id="CHEBI:30616"/>
    </ligand>
</feature>
<dbReference type="GO" id="GO:0103016">
    <property type="term" value="F:tRNA-uridine 2-sulfurtransferase activity"/>
    <property type="evidence" value="ECO:0007669"/>
    <property type="project" value="UniProtKB-EC"/>
</dbReference>
<dbReference type="InterPro" id="IPR023382">
    <property type="entry name" value="MnmA-like_central_sf"/>
</dbReference>
<dbReference type="GO" id="GO:0005524">
    <property type="term" value="F:ATP binding"/>
    <property type="evidence" value="ECO:0007669"/>
    <property type="project" value="UniProtKB-KW"/>
</dbReference>
<dbReference type="GO" id="GO:0005737">
    <property type="term" value="C:cytoplasm"/>
    <property type="evidence" value="ECO:0007669"/>
    <property type="project" value="UniProtKB-SubCell"/>
</dbReference>
<dbReference type="InterPro" id="IPR046884">
    <property type="entry name" value="MnmA-like_central"/>
</dbReference>
<dbReference type="SUPFAM" id="SSF52402">
    <property type="entry name" value="Adenine nucleotide alpha hydrolases-like"/>
    <property type="match status" value="1"/>
</dbReference>
<evidence type="ECO:0000256" key="6">
    <source>
        <dbReference type="ARBA" id="ARBA00022884"/>
    </source>
</evidence>